<accession>A0A5B7H6H8</accession>
<name>A0A5B7H6H8_PORTR</name>
<sequence length="180" mass="19977">MTSSADEIFTFHPERQGGEEYKTGIPQGSHCTVYDYLGLPQRFPTAVVQLRCKFFSGSVRAVIAPLKFSDVLLGHVPGLDVPLFTVSVPQVNNPMVAAVTTRAAAKKTLIPSPLPSRELDIPTDKQSFQTNQRKCPTLKTVWDAHKQGKKMTHHGKTVAYEVISDLFCRVCIESQIYTEV</sequence>
<dbReference type="Proteomes" id="UP000324222">
    <property type="component" value="Unassembled WGS sequence"/>
</dbReference>
<reference evidence="1 2" key="1">
    <citation type="submission" date="2019-05" db="EMBL/GenBank/DDBJ databases">
        <title>Another draft genome of Portunus trituberculatus and its Hox gene families provides insights of decapod evolution.</title>
        <authorList>
            <person name="Jeong J.-H."/>
            <person name="Song I."/>
            <person name="Kim S."/>
            <person name="Choi T."/>
            <person name="Kim D."/>
            <person name="Ryu S."/>
            <person name="Kim W."/>
        </authorList>
    </citation>
    <scope>NUCLEOTIDE SEQUENCE [LARGE SCALE GENOMIC DNA]</scope>
    <source>
        <tissue evidence="1">Muscle</tissue>
    </source>
</reference>
<gene>
    <name evidence="1" type="ORF">E2C01_058817</name>
</gene>
<protein>
    <submittedName>
        <fullName evidence="1">Uncharacterized protein</fullName>
    </submittedName>
</protein>
<dbReference type="AlphaFoldDB" id="A0A5B7H6H8"/>
<organism evidence="1 2">
    <name type="scientific">Portunus trituberculatus</name>
    <name type="common">Swimming crab</name>
    <name type="synonym">Neptunus trituberculatus</name>
    <dbReference type="NCBI Taxonomy" id="210409"/>
    <lineage>
        <taxon>Eukaryota</taxon>
        <taxon>Metazoa</taxon>
        <taxon>Ecdysozoa</taxon>
        <taxon>Arthropoda</taxon>
        <taxon>Crustacea</taxon>
        <taxon>Multicrustacea</taxon>
        <taxon>Malacostraca</taxon>
        <taxon>Eumalacostraca</taxon>
        <taxon>Eucarida</taxon>
        <taxon>Decapoda</taxon>
        <taxon>Pleocyemata</taxon>
        <taxon>Brachyura</taxon>
        <taxon>Eubrachyura</taxon>
        <taxon>Portunoidea</taxon>
        <taxon>Portunidae</taxon>
        <taxon>Portuninae</taxon>
        <taxon>Portunus</taxon>
    </lineage>
</organism>
<dbReference type="EMBL" id="VSRR010022448">
    <property type="protein sequence ID" value="MPC64698.1"/>
    <property type="molecule type" value="Genomic_DNA"/>
</dbReference>
<evidence type="ECO:0000313" key="1">
    <source>
        <dbReference type="EMBL" id="MPC64698.1"/>
    </source>
</evidence>
<proteinExistence type="predicted"/>
<keyword evidence="2" id="KW-1185">Reference proteome</keyword>
<evidence type="ECO:0000313" key="2">
    <source>
        <dbReference type="Proteomes" id="UP000324222"/>
    </source>
</evidence>
<comment type="caution">
    <text evidence="1">The sequence shown here is derived from an EMBL/GenBank/DDBJ whole genome shotgun (WGS) entry which is preliminary data.</text>
</comment>